<evidence type="ECO:0000256" key="2">
    <source>
        <dbReference type="ARBA" id="ARBA00009634"/>
    </source>
</evidence>
<dbReference type="GO" id="GO:0032755">
    <property type="term" value="P:positive regulation of interleukin-6 production"/>
    <property type="evidence" value="ECO:0007669"/>
    <property type="project" value="TreeGrafter"/>
</dbReference>
<evidence type="ECO:0000256" key="4">
    <source>
        <dbReference type="ARBA" id="ARBA00022614"/>
    </source>
</evidence>
<dbReference type="GO" id="GO:0045087">
    <property type="term" value="P:innate immune response"/>
    <property type="evidence" value="ECO:0007669"/>
    <property type="project" value="UniProtKB-KW"/>
</dbReference>
<dbReference type="SMART" id="SM00369">
    <property type="entry name" value="LRR_TYP"/>
    <property type="match status" value="13"/>
</dbReference>
<evidence type="ECO:0000256" key="1">
    <source>
        <dbReference type="ARBA" id="ARBA00004177"/>
    </source>
</evidence>
<sequence length="1038" mass="119353">MVISWKNLFLLYLCNWLTAVRSRNPFFFPCENDTLSTILDCQKRGLTNVPTIKSVSVLSINLEGNKIQTVKSNALAGVPNLQNFSIMWNCPPGKLKGPGTRSCKLDIAPDAFVHLKNLSHLFLGGNSLLSIPRLPGGLKVLGLESSNIYRINTPLGTPQLKMLLLFKNCYYRNPCNQTFYINESVWQELRELTNLTLGFNNITAVPKGLPQNLTSLDLRENKISHIDEIAFANLTRLTYLNLEWNCQRCDHAAQPCFPCSNNSAINLHPKAFQNLSKITHLILRGNSLKDLPEGLFQGLQRLTYLDLSDNLLAYSIRNDSFFRDLKKVKLLNLIYNYEPLKTFDGLILSPYFSEMTSLEELLISGYFFHKLTTQSLSPLRNLPKLQNLDLRMNFINECQLSIFSNITSLKKVVLSQNILEFPYCSPNTNQFTFQNQNRLTDKVIITPEALNSEGQYLESNEKYYQSMLDFQKQYCRGKLFFDLSQNNILTLQENIFQGMDTVVCLDLSLNYLSQSLNGKQFQHLSNLEYLNMAHNRIDMYYDGAFKELRKTLKVLDLSSNEFHFRMKGMGHRFEFIENLTSLKVLSLSQNSIGIRISVALQSSSLRYLFFSGNHLDIMWDMAGDQYLRFFQNLTNLAYLDISRNHLKSFKPEAFCNLPKTLEVLKVNNNKLIYFPWHNLTVLNQLRCLNISGNFLSELPNQPIKFGHNLTVLDLSYNQIRWLPESFFHEASSLMCLLLNHNKLKFLNAQCFPSPLTVSLHKLTLHDNPFMCSCDTSWLMDFLVSSTIQIPYLTTGIRCGFPESQNEKLVLSMDSRSCQEIYGSVGFIITSFLTIIFTLVPLLKKLYGWDLWYGIQIFWAQHKGYSQLLGKQGQHDAFIVFDTLNAAVTDWVYNELIVNLENQGRQRFSLCLEERDWVPGISCIENLHNAVYSSKKTVFVLTSTGSVSGIARQAFIMVQQRLLDEKIDTIVLVLLDEVFPKSKYLQMRKMLCRKSVLSWPRNPRAHQHFWNNMRATLASDNCRSYNCHISESLLSNGLI</sequence>
<dbReference type="GO" id="GO:0002224">
    <property type="term" value="P:toll-like receptor signaling pathway"/>
    <property type="evidence" value="ECO:0007669"/>
    <property type="project" value="TreeGrafter"/>
</dbReference>
<evidence type="ECO:0000256" key="15">
    <source>
        <dbReference type="ARBA" id="ARBA00046288"/>
    </source>
</evidence>
<evidence type="ECO:0000256" key="16">
    <source>
        <dbReference type="SAM" id="Phobius"/>
    </source>
</evidence>
<reference evidence="19" key="2">
    <citation type="submission" date="2025-09" db="UniProtKB">
        <authorList>
            <consortium name="Ensembl"/>
        </authorList>
    </citation>
    <scope>IDENTIFICATION</scope>
</reference>
<dbReference type="STRING" id="1676925.ENSPKIP00000013513"/>
<dbReference type="SUPFAM" id="SSF52047">
    <property type="entry name" value="RNI-like"/>
    <property type="match status" value="1"/>
</dbReference>
<dbReference type="Gene3D" id="3.40.50.10140">
    <property type="entry name" value="Toll/interleukin-1 receptor homology (TIR) domain"/>
    <property type="match status" value="1"/>
</dbReference>
<keyword evidence="7" id="KW-0677">Repeat</keyword>
<dbReference type="SMART" id="SM00082">
    <property type="entry name" value="LRRCT"/>
    <property type="match status" value="1"/>
</dbReference>
<dbReference type="InterPro" id="IPR003591">
    <property type="entry name" value="Leu-rich_rpt_typical-subtyp"/>
</dbReference>
<feature type="transmembrane region" description="Helical" evidence="16">
    <location>
        <begin position="820"/>
        <end position="842"/>
    </location>
</feature>
<dbReference type="FunFam" id="3.40.50.10140:FF:000003">
    <property type="entry name" value="Toll-like receptor 7"/>
    <property type="match status" value="1"/>
</dbReference>
<evidence type="ECO:0000256" key="17">
    <source>
        <dbReference type="SAM" id="SignalP"/>
    </source>
</evidence>
<dbReference type="AlphaFoldDB" id="A0A3B3R549"/>
<dbReference type="PROSITE" id="PS50104">
    <property type="entry name" value="TIR"/>
    <property type="match status" value="1"/>
</dbReference>
<dbReference type="GeneTree" id="ENSGT00940000163875"/>
<dbReference type="Proteomes" id="UP000261540">
    <property type="component" value="Unplaced"/>
</dbReference>
<keyword evidence="10 16" id="KW-1133">Transmembrane helix</keyword>
<keyword evidence="5 16" id="KW-0812">Transmembrane</keyword>
<dbReference type="GO" id="GO:0005886">
    <property type="term" value="C:plasma membrane"/>
    <property type="evidence" value="ECO:0007669"/>
    <property type="project" value="TreeGrafter"/>
</dbReference>
<accession>A0A3B3R549</accession>
<dbReference type="Gene3D" id="3.80.10.10">
    <property type="entry name" value="Ribonuclease Inhibitor"/>
    <property type="match status" value="1"/>
</dbReference>
<evidence type="ECO:0000256" key="9">
    <source>
        <dbReference type="ARBA" id="ARBA00022859"/>
    </source>
</evidence>
<keyword evidence="8" id="KW-0967">Endosome</keyword>
<dbReference type="SUPFAM" id="SSF52200">
    <property type="entry name" value="Toll/Interleukin receptor TIR domain"/>
    <property type="match status" value="1"/>
</dbReference>
<evidence type="ECO:0000256" key="8">
    <source>
        <dbReference type="ARBA" id="ARBA00022753"/>
    </source>
</evidence>
<evidence type="ECO:0000256" key="7">
    <source>
        <dbReference type="ARBA" id="ARBA00022737"/>
    </source>
</evidence>
<keyword evidence="13" id="KW-0325">Glycoprotein</keyword>
<dbReference type="CTD" id="54106"/>
<dbReference type="SMART" id="SM00364">
    <property type="entry name" value="LRR_BAC"/>
    <property type="match status" value="7"/>
</dbReference>
<comment type="similarity">
    <text evidence="2">Belongs to the Toll-like receptor family.</text>
</comment>
<dbReference type="GO" id="GO:1902533">
    <property type="term" value="P:positive regulation of intracellular signal transduction"/>
    <property type="evidence" value="ECO:0007669"/>
    <property type="project" value="UniProtKB-ARBA"/>
</dbReference>
<evidence type="ECO:0000256" key="3">
    <source>
        <dbReference type="ARBA" id="ARBA00022588"/>
    </source>
</evidence>
<name>A0A3B3R549_9TELE</name>
<dbReference type="PROSITE" id="PS51450">
    <property type="entry name" value="LRR"/>
    <property type="match status" value="3"/>
</dbReference>
<evidence type="ECO:0000256" key="14">
    <source>
        <dbReference type="ARBA" id="ARBA00023198"/>
    </source>
</evidence>
<keyword evidence="12" id="KW-0675">Receptor</keyword>
<evidence type="ECO:0000256" key="6">
    <source>
        <dbReference type="ARBA" id="ARBA00022729"/>
    </source>
</evidence>
<keyword evidence="20" id="KW-1185">Reference proteome</keyword>
<keyword evidence="4" id="KW-0433">Leucine-rich repeat</keyword>
<evidence type="ECO:0000256" key="10">
    <source>
        <dbReference type="ARBA" id="ARBA00022989"/>
    </source>
</evidence>
<dbReference type="SMART" id="SM00365">
    <property type="entry name" value="LRR_SD22"/>
    <property type="match status" value="7"/>
</dbReference>
<reference evidence="19" key="1">
    <citation type="submission" date="2025-08" db="UniProtKB">
        <authorList>
            <consortium name="Ensembl"/>
        </authorList>
    </citation>
    <scope>IDENTIFICATION</scope>
</reference>
<dbReference type="GO" id="GO:0006954">
    <property type="term" value="P:inflammatory response"/>
    <property type="evidence" value="ECO:0007669"/>
    <property type="project" value="UniProtKB-KW"/>
</dbReference>
<evidence type="ECO:0000256" key="11">
    <source>
        <dbReference type="ARBA" id="ARBA00023136"/>
    </source>
</evidence>
<dbReference type="PANTHER" id="PTHR47410">
    <property type="entry name" value="TOLL-LIKE RECEPTOR 7-RELATED"/>
    <property type="match status" value="1"/>
</dbReference>
<keyword evidence="11 16" id="KW-0472">Membrane</keyword>
<evidence type="ECO:0000259" key="18">
    <source>
        <dbReference type="PROSITE" id="PS50104"/>
    </source>
</evidence>
<dbReference type="SMART" id="SM00255">
    <property type="entry name" value="TIR"/>
    <property type="match status" value="1"/>
</dbReference>
<dbReference type="InterPro" id="IPR032675">
    <property type="entry name" value="LRR_dom_sf"/>
</dbReference>
<evidence type="ECO:0000256" key="12">
    <source>
        <dbReference type="ARBA" id="ARBA00023170"/>
    </source>
</evidence>
<evidence type="ECO:0000256" key="5">
    <source>
        <dbReference type="ARBA" id="ARBA00022692"/>
    </source>
</evidence>
<evidence type="ECO:0000313" key="19">
    <source>
        <dbReference type="Ensembl" id="ENSPKIP00000013513.1"/>
    </source>
</evidence>
<organism evidence="19 20">
    <name type="scientific">Paramormyrops kingsleyae</name>
    <dbReference type="NCBI Taxonomy" id="1676925"/>
    <lineage>
        <taxon>Eukaryota</taxon>
        <taxon>Metazoa</taxon>
        <taxon>Chordata</taxon>
        <taxon>Craniata</taxon>
        <taxon>Vertebrata</taxon>
        <taxon>Euteleostomi</taxon>
        <taxon>Actinopterygii</taxon>
        <taxon>Neopterygii</taxon>
        <taxon>Teleostei</taxon>
        <taxon>Osteoglossocephala</taxon>
        <taxon>Osteoglossomorpha</taxon>
        <taxon>Osteoglossiformes</taxon>
        <taxon>Mormyridae</taxon>
        <taxon>Paramormyrops</taxon>
    </lineage>
</organism>
<dbReference type="KEGG" id="pki:111848796"/>
<proteinExistence type="inferred from homology"/>
<dbReference type="Pfam" id="PF01582">
    <property type="entry name" value="TIR"/>
    <property type="match status" value="1"/>
</dbReference>
<dbReference type="PANTHER" id="PTHR47410:SF4">
    <property type="entry name" value="TOLL-LIKE RECEPTOR 9"/>
    <property type="match status" value="1"/>
</dbReference>
<keyword evidence="6 17" id="KW-0732">Signal</keyword>
<dbReference type="Pfam" id="PF00560">
    <property type="entry name" value="LRR_1"/>
    <property type="match status" value="1"/>
</dbReference>
<dbReference type="GO" id="GO:0005768">
    <property type="term" value="C:endosome"/>
    <property type="evidence" value="ECO:0007669"/>
    <property type="project" value="UniProtKB-SubCell"/>
</dbReference>
<dbReference type="InterPro" id="IPR001611">
    <property type="entry name" value="Leu-rich_rpt"/>
</dbReference>
<keyword evidence="14" id="KW-0395">Inflammatory response</keyword>
<dbReference type="InterPro" id="IPR000157">
    <property type="entry name" value="TIR_dom"/>
</dbReference>
<comment type="subcellular location">
    <subcellularLocation>
        <location evidence="15">Endomembrane system</location>
        <topology evidence="15">Single-pass type I membrane protein</topology>
    </subcellularLocation>
    <subcellularLocation>
        <location evidence="1">Endosome</location>
    </subcellularLocation>
</comment>
<dbReference type="Ensembl" id="ENSPKIT00000037937.1">
    <property type="protein sequence ID" value="ENSPKIP00000013513.1"/>
    <property type="gene ID" value="ENSPKIG00000000926.1"/>
</dbReference>
<dbReference type="GO" id="GO:0051607">
    <property type="term" value="P:defense response to virus"/>
    <property type="evidence" value="ECO:0007669"/>
    <property type="project" value="TreeGrafter"/>
</dbReference>
<evidence type="ECO:0000313" key="20">
    <source>
        <dbReference type="Proteomes" id="UP000261540"/>
    </source>
</evidence>
<dbReference type="InterPro" id="IPR000483">
    <property type="entry name" value="Cys-rich_flank_reg_C"/>
</dbReference>
<dbReference type="SUPFAM" id="SSF52058">
    <property type="entry name" value="L domain-like"/>
    <property type="match status" value="1"/>
</dbReference>
<evidence type="ECO:0000256" key="13">
    <source>
        <dbReference type="ARBA" id="ARBA00023180"/>
    </source>
</evidence>
<protein>
    <submittedName>
        <fullName evidence="19">Toll-like receptor 9</fullName>
    </submittedName>
</protein>
<dbReference type="GO" id="GO:0038187">
    <property type="term" value="F:pattern recognition receptor activity"/>
    <property type="evidence" value="ECO:0007669"/>
    <property type="project" value="TreeGrafter"/>
</dbReference>
<dbReference type="InterPro" id="IPR035897">
    <property type="entry name" value="Toll_tir_struct_dom_sf"/>
</dbReference>
<feature type="signal peptide" evidence="17">
    <location>
        <begin position="1"/>
        <end position="22"/>
    </location>
</feature>
<feature type="domain" description="TIR" evidence="18">
    <location>
        <begin position="872"/>
        <end position="1016"/>
    </location>
</feature>
<keyword evidence="9" id="KW-0391">Immunity</keyword>
<keyword evidence="3" id="KW-0399">Innate immunity</keyword>
<feature type="chain" id="PRO_5017336192" evidence="17">
    <location>
        <begin position="23"/>
        <end position="1038"/>
    </location>
</feature>
<dbReference type="Pfam" id="PF13855">
    <property type="entry name" value="LRR_8"/>
    <property type="match status" value="4"/>
</dbReference>
<dbReference type="OrthoDB" id="10006997at2759"/>
<dbReference type="GO" id="GO:0007249">
    <property type="term" value="P:canonical NF-kappaB signal transduction"/>
    <property type="evidence" value="ECO:0007669"/>
    <property type="project" value="TreeGrafter"/>
</dbReference>